<proteinExistence type="predicted"/>
<dbReference type="Proteomes" id="UP000008144">
    <property type="component" value="Chromosome 9"/>
</dbReference>
<protein>
    <submittedName>
        <fullName evidence="1">Uncharacterized protein</fullName>
    </submittedName>
</protein>
<keyword evidence="2" id="KW-1185">Reference proteome</keyword>
<name>H2XTG4_CIOIN</name>
<dbReference type="AlphaFoldDB" id="H2XTG4"/>
<sequence>MHLIENTAVMNNLLLRVVEPIGSLNNLEITDGLKTMISEIQFVKVE</sequence>
<dbReference type="HOGENOM" id="CLU_3191013_0_0_1"/>
<reference evidence="1" key="4">
    <citation type="submission" date="2025-09" db="UniProtKB">
        <authorList>
            <consortium name="Ensembl"/>
        </authorList>
    </citation>
    <scope>IDENTIFICATION</scope>
</reference>
<dbReference type="InParanoid" id="H2XTG4"/>
<reference evidence="1" key="3">
    <citation type="submission" date="2025-08" db="UniProtKB">
        <authorList>
            <consortium name="Ensembl"/>
        </authorList>
    </citation>
    <scope>IDENTIFICATION</scope>
</reference>
<accession>H2XTG4</accession>
<reference evidence="1" key="2">
    <citation type="journal article" date="2008" name="Genome Biol.">
        <title>Improved genome assembly and evidence-based global gene model set for the chordate Ciona intestinalis: new insight into intron and operon populations.</title>
        <authorList>
            <person name="Satou Y."/>
            <person name="Mineta K."/>
            <person name="Ogasawara M."/>
            <person name="Sasakura Y."/>
            <person name="Shoguchi E."/>
            <person name="Ueno K."/>
            <person name="Yamada L."/>
            <person name="Matsumoto J."/>
            <person name="Wasserscheid J."/>
            <person name="Dewar K."/>
            <person name="Wiley G.B."/>
            <person name="Macmil S.L."/>
            <person name="Roe B.A."/>
            <person name="Zeller R.W."/>
            <person name="Hastings K.E."/>
            <person name="Lemaire P."/>
            <person name="Lindquist E."/>
            <person name="Endo T."/>
            <person name="Hotta K."/>
            <person name="Inaba K."/>
        </authorList>
    </citation>
    <scope>NUCLEOTIDE SEQUENCE [LARGE SCALE GENOMIC DNA]</scope>
    <source>
        <strain evidence="1">wild type</strain>
    </source>
</reference>
<reference evidence="2" key="1">
    <citation type="journal article" date="2002" name="Science">
        <title>The draft genome of Ciona intestinalis: insights into chordate and vertebrate origins.</title>
        <authorList>
            <person name="Dehal P."/>
            <person name="Satou Y."/>
            <person name="Campbell R.K."/>
            <person name="Chapman J."/>
            <person name="Degnan B."/>
            <person name="De Tomaso A."/>
            <person name="Davidson B."/>
            <person name="Di Gregorio A."/>
            <person name="Gelpke M."/>
            <person name="Goodstein D.M."/>
            <person name="Harafuji N."/>
            <person name="Hastings K.E."/>
            <person name="Ho I."/>
            <person name="Hotta K."/>
            <person name="Huang W."/>
            <person name="Kawashima T."/>
            <person name="Lemaire P."/>
            <person name="Martinez D."/>
            <person name="Meinertzhagen I.A."/>
            <person name="Necula S."/>
            <person name="Nonaka M."/>
            <person name="Putnam N."/>
            <person name="Rash S."/>
            <person name="Saiga H."/>
            <person name="Satake M."/>
            <person name="Terry A."/>
            <person name="Yamada L."/>
            <person name="Wang H.G."/>
            <person name="Awazu S."/>
            <person name="Azumi K."/>
            <person name="Boore J."/>
            <person name="Branno M."/>
            <person name="Chin-Bow S."/>
            <person name="DeSantis R."/>
            <person name="Doyle S."/>
            <person name="Francino P."/>
            <person name="Keys D.N."/>
            <person name="Haga S."/>
            <person name="Hayashi H."/>
            <person name="Hino K."/>
            <person name="Imai K.S."/>
            <person name="Inaba K."/>
            <person name="Kano S."/>
            <person name="Kobayashi K."/>
            <person name="Kobayashi M."/>
            <person name="Lee B.I."/>
            <person name="Makabe K.W."/>
            <person name="Manohar C."/>
            <person name="Matassi G."/>
            <person name="Medina M."/>
            <person name="Mochizuki Y."/>
            <person name="Mount S."/>
            <person name="Morishita T."/>
            <person name="Miura S."/>
            <person name="Nakayama A."/>
            <person name="Nishizaka S."/>
            <person name="Nomoto H."/>
            <person name="Ohta F."/>
            <person name="Oishi K."/>
            <person name="Rigoutsos I."/>
            <person name="Sano M."/>
            <person name="Sasaki A."/>
            <person name="Sasakura Y."/>
            <person name="Shoguchi E."/>
            <person name="Shin-i T."/>
            <person name="Spagnuolo A."/>
            <person name="Stainier D."/>
            <person name="Suzuki M.M."/>
            <person name="Tassy O."/>
            <person name="Takatori N."/>
            <person name="Tokuoka M."/>
            <person name="Yagi K."/>
            <person name="Yoshizaki F."/>
            <person name="Wada S."/>
            <person name="Zhang C."/>
            <person name="Hyatt P.D."/>
            <person name="Larimer F."/>
            <person name="Detter C."/>
            <person name="Doggett N."/>
            <person name="Glavina T."/>
            <person name="Hawkins T."/>
            <person name="Richardson P."/>
            <person name="Lucas S."/>
            <person name="Kohara Y."/>
            <person name="Levine M."/>
            <person name="Satoh N."/>
            <person name="Rokhsar D.S."/>
        </authorList>
    </citation>
    <scope>NUCLEOTIDE SEQUENCE [LARGE SCALE GENOMIC DNA]</scope>
</reference>
<dbReference type="Ensembl" id="ENSCINT00000033366.1">
    <property type="protein sequence ID" value="ENSCINP00000032948.1"/>
    <property type="gene ID" value="ENSCING00000018933.1"/>
</dbReference>
<evidence type="ECO:0000313" key="2">
    <source>
        <dbReference type="Proteomes" id="UP000008144"/>
    </source>
</evidence>
<dbReference type="EMBL" id="EAAA01002815">
    <property type="status" value="NOT_ANNOTATED_CDS"/>
    <property type="molecule type" value="Genomic_DNA"/>
</dbReference>
<organism evidence="1 2">
    <name type="scientific">Ciona intestinalis</name>
    <name type="common">Transparent sea squirt</name>
    <name type="synonym">Ascidia intestinalis</name>
    <dbReference type="NCBI Taxonomy" id="7719"/>
    <lineage>
        <taxon>Eukaryota</taxon>
        <taxon>Metazoa</taxon>
        <taxon>Chordata</taxon>
        <taxon>Tunicata</taxon>
        <taxon>Ascidiacea</taxon>
        <taxon>Phlebobranchia</taxon>
        <taxon>Cionidae</taxon>
        <taxon>Ciona</taxon>
    </lineage>
</organism>
<evidence type="ECO:0000313" key="1">
    <source>
        <dbReference type="Ensembl" id="ENSCINP00000032948.1"/>
    </source>
</evidence>